<dbReference type="EMBL" id="JAGMUU010000001">
    <property type="protein sequence ID" value="KAH7162222.1"/>
    <property type="molecule type" value="Genomic_DNA"/>
</dbReference>
<feature type="transmembrane region" description="Helical" evidence="9">
    <location>
        <begin position="346"/>
        <end position="367"/>
    </location>
</feature>
<evidence type="ECO:0000256" key="3">
    <source>
        <dbReference type="ARBA" id="ARBA00022475"/>
    </source>
</evidence>
<keyword evidence="7 9" id="KW-0472">Membrane</keyword>
<feature type="transmembrane region" description="Helical" evidence="9">
    <location>
        <begin position="373"/>
        <end position="392"/>
    </location>
</feature>
<dbReference type="Pfam" id="PF25539">
    <property type="entry name" value="Bestrophin_2"/>
    <property type="match status" value="1"/>
</dbReference>
<dbReference type="GO" id="GO:0005886">
    <property type="term" value="C:plasma membrane"/>
    <property type="evidence" value="ECO:0007669"/>
    <property type="project" value="UniProtKB-SubCell"/>
</dbReference>
<dbReference type="PANTHER" id="PTHR33281">
    <property type="entry name" value="UPF0187 PROTEIN YNEE"/>
    <property type="match status" value="1"/>
</dbReference>
<dbReference type="PANTHER" id="PTHR33281:SF19">
    <property type="entry name" value="VOLTAGE-DEPENDENT ANION CHANNEL-FORMING PROTEIN YNEE"/>
    <property type="match status" value="1"/>
</dbReference>
<keyword evidence="3" id="KW-1003">Cell membrane</keyword>
<keyword evidence="4 9" id="KW-0812">Transmembrane</keyword>
<evidence type="ECO:0000256" key="4">
    <source>
        <dbReference type="ARBA" id="ARBA00022692"/>
    </source>
</evidence>
<evidence type="ECO:0000256" key="6">
    <source>
        <dbReference type="ARBA" id="ARBA00023065"/>
    </source>
</evidence>
<dbReference type="GO" id="GO:0005254">
    <property type="term" value="F:chloride channel activity"/>
    <property type="evidence" value="ECO:0007669"/>
    <property type="project" value="InterPro"/>
</dbReference>
<keyword evidence="5 9" id="KW-1133">Transmembrane helix</keyword>
<comment type="caution">
    <text evidence="10">The sequence shown here is derived from an EMBL/GenBank/DDBJ whole genome shotgun (WGS) entry which is preliminary data.</text>
</comment>
<keyword evidence="2" id="KW-0813">Transport</keyword>
<accession>A0A9P9FHZ7</accession>
<evidence type="ECO:0000256" key="5">
    <source>
        <dbReference type="ARBA" id="ARBA00022989"/>
    </source>
</evidence>
<feature type="transmembrane region" description="Helical" evidence="9">
    <location>
        <begin position="135"/>
        <end position="154"/>
    </location>
</feature>
<feature type="region of interest" description="Disordered" evidence="8">
    <location>
        <begin position="1"/>
        <end position="31"/>
    </location>
</feature>
<dbReference type="Proteomes" id="UP000717696">
    <property type="component" value="Unassembled WGS sequence"/>
</dbReference>
<evidence type="ECO:0000256" key="7">
    <source>
        <dbReference type="ARBA" id="ARBA00023136"/>
    </source>
</evidence>
<proteinExistence type="predicted"/>
<gene>
    <name evidence="10" type="ORF">B0J13DRAFT_535429</name>
</gene>
<evidence type="ECO:0000256" key="2">
    <source>
        <dbReference type="ARBA" id="ARBA00022448"/>
    </source>
</evidence>
<dbReference type="InterPro" id="IPR044669">
    <property type="entry name" value="YneE/VCCN1/2-like"/>
</dbReference>
<dbReference type="OrthoDB" id="1368at2759"/>
<evidence type="ECO:0000256" key="1">
    <source>
        <dbReference type="ARBA" id="ARBA00004651"/>
    </source>
</evidence>
<keyword evidence="6" id="KW-0406">Ion transport</keyword>
<name>A0A9P9FHZ7_9HYPO</name>
<organism evidence="10 11">
    <name type="scientific">Dactylonectria estremocensis</name>
    <dbReference type="NCBI Taxonomy" id="1079267"/>
    <lineage>
        <taxon>Eukaryota</taxon>
        <taxon>Fungi</taxon>
        <taxon>Dikarya</taxon>
        <taxon>Ascomycota</taxon>
        <taxon>Pezizomycotina</taxon>
        <taxon>Sordariomycetes</taxon>
        <taxon>Hypocreomycetidae</taxon>
        <taxon>Hypocreales</taxon>
        <taxon>Nectriaceae</taxon>
        <taxon>Dactylonectria</taxon>
    </lineage>
</organism>
<keyword evidence="11" id="KW-1185">Reference proteome</keyword>
<sequence>MVDESKSTGSGNTFVTGPASETAKVSISNDPVQQLKQQEVVDSKRLHSLEIPPLEHVLSPPSPSVAIDPAMFRRQTSLDIDDYFTGPRDIGKHSKWPLIMQMHGSIIPKLILPLIFVGGWSTAITVVSIKVHSLSVDSVLLTILGFVVGLSLSFRSSTAYERYAEGRRFWGQLTLASQALGRTFWIHAKDPKDEDPREAILEKISAMNLVVAFSIALKHSLRFEPYSTYPDLQHLIGHLNTFAKDAIIAEPDLPLTRRKNFFKSTGEYLGVSFAASNPRKALKKTTQHLGNLPLEILNHLALTLDHLVENTQLPVPMQQTVAYNHLTIMNDVMVGCERVLNTPLPIAYTIAISQITFVYVILLPFQLVGKLEWVAIPATIAAAYIIFGLLFIGQEIENPFGLDVNDLPLETYCNQIANDMDLIAAFDKREASAFIFSNKNMPLYPVSCATASDWLKRSDEKLRSIIKEKPKTVFEWRRDAMIKKETAMASRKHHHAPPQQYKEHKDPISDSPEVAPPKPKAVREPTFVDPKITAGDHNV</sequence>
<feature type="transmembrane region" description="Helical" evidence="9">
    <location>
        <begin position="110"/>
        <end position="129"/>
    </location>
</feature>
<evidence type="ECO:0000256" key="8">
    <source>
        <dbReference type="SAM" id="MobiDB-lite"/>
    </source>
</evidence>
<reference evidence="10" key="1">
    <citation type="journal article" date="2021" name="Nat. Commun.">
        <title>Genetic determinants of endophytism in the Arabidopsis root mycobiome.</title>
        <authorList>
            <person name="Mesny F."/>
            <person name="Miyauchi S."/>
            <person name="Thiergart T."/>
            <person name="Pickel B."/>
            <person name="Atanasova L."/>
            <person name="Karlsson M."/>
            <person name="Huettel B."/>
            <person name="Barry K.W."/>
            <person name="Haridas S."/>
            <person name="Chen C."/>
            <person name="Bauer D."/>
            <person name="Andreopoulos W."/>
            <person name="Pangilinan J."/>
            <person name="LaButti K."/>
            <person name="Riley R."/>
            <person name="Lipzen A."/>
            <person name="Clum A."/>
            <person name="Drula E."/>
            <person name="Henrissat B."/>
            <person name="Kohler A."/>
            <person name="Grigoriev I.V."/>
            <person name="Martin F.M."/>
            <person name="Hacquard S."/>
        </authorList>
    </citation>
    <scope>NUCLEOTIDE SEQUENCE</scope>
    <source>
        <strain evidence="10">MPI-CAGE-AT-0021</strain>
    </source>
</reference>
<feature type="region of interest" description="Disordered" evidence="8">
    <location>
        <begin position="486"/>
        <end position="539"/>
    </location>
</feature>
<evidence type="ECO:0000313" key="10">
    <source>
        <dbReference type="EMBL" id="KAH7162222.1"/>
    </source>
</evidence>
<comment type="subcellular location">
    <subcellularLocation>
        <location evidence="1">Cell membrane</location>
        <topology evidence="1">Multi-pass membrane protein</topology>
    </subcellularLocation>
</comment>
<evidence type="ECO:0000256" key="9">
    <source>
        <dbReference type="SAM" id="Phobius"/>
    </source>
</evidence>
<dbReference type="AlphaFoldDB" id="A0A9P9FHZ7"/>
<evidence type="ECO:0000313" key="11">
    <source>
        <dbReference type="Proteomes" id="UP000717696"/>
    </source>
</evidence>
<protein>
    <submittedName>
        <fullName evidence="10">Bestrophin, RFP-TM, chloride channel-domain-containing protein</fullName>
    </submittedName>
</protein>